<feature type="compositionally biased region" description="Low complexity" evidence="1">
    <location>
        <begin position="192"/>
        <end position="203"/>
    </location>
</feature>
<dbReference type="OrthoDB" id="10670361at2759"/>
<feature type="region of interest" description="Disordered" evidence="1">
    <location>
        <begin position="307"/>
        <end position="333"/>
    </location>
</feature>
<evidence type="ECO:0000313" key="2">
    <source>
        <dbReference type="EMBL" id="KAD5318083.1"/>
    </source>
</evidence>
<name>A0A5N6NVB0_9ASTR</name>
<keyword evidence="3" id="KW-1185">Reference proteome</keyword>
<sequence length="333" mass="37472">MSVLLRRGYEGEYPPMVKKLIHPYWRLLAHMVQMGIFGNKGGTDVLGVELSSGIMILDVQYPNLVKTVETLDIKNMGPNVFRLLKQTRKGAQVTFRGLRLLEKFGRFGEIDGDDHGNMPNVIIAEEQDIQPQMEGLVDVQASSGAKGHTLDENVIEMIDHEADVTLDEVEAFYNLTPQKRSRRDPRPEPRPVVRSVAGTSSSEQRSETERVVEPTLEKETKSCQALRDASKGKQIEEAPVDVHVLQERVFVLEQQLNDQVLQSVTKDILISELQENQVAQNLKIQTLEENLGYLTALFMDFNQQLNKTDDNDDVQEKKNDGDEGGSSGDDLEK</sequence>
<evidence type="ECO:0000313" key="3">
    <source>
        <dbReference type="Proteomes" id="UP000326396"/>
    </source>
</evidence>
<gene>
    <name evidence="2" type="ORF">E3N88_18029</name>
</gene>
<proteinExistence type="predicted"/>
<reference evidence="2 3" key="1">
    <citation type="submission" date="2019-05" db="EMBL/GenBank/DDBJ databases">
        <title>Mikania micrantha, genome provides insights into the molecular mechanism of rapid growth.</title>
        <authorList>
            <person name="Liu B."/>
        </authorList>
    </citation>
    <scope>NUCLEOTIDE SEQUENCE [LARGE SCALE GENOMIC DNA]</scope>
    <source>
        <strain evidence="2">NLD-2019</strain>
        <tissue evidence="2">Leaf</tissue>
    </source>
</reference>
<feature type="region of interest" description="Disordered" evidence="1">
    <location>
        <begin position="176"/>
        <end position="216"/>
    </location>
</feature>
<evidence type="ECO:0000256" key="1">
    <source>
        <dbReference type="SAM" id="MobiDB-lite"/>
    </source>
</evidence>
<dbReference type="Proteomes" id="UP000326396">
    <property type="component" value="Linkage Group LG17"/>
</dbReference>
<protein>
    <submittedName>
        <fullName evidence="2">Uncharacterized protein</fullName>
    </submittedName>
</protein>
<organism evidence="2 3">
    <name type="scientific">Mikania micrantha</name>
    <name type="common">bitter vine</name>
    <dbReference type="NCBI Taxonomy" id="192012"/>
    <lineage>
        <taxon>Eukaryota</taxon>
        <taxon>Viridiplantae</taxon>
        <taxon>Streptophyta</taxon>
        <taxon>Embryophyta</taxon>
        <taxon>Tracheophyta</taxon>
        <taxon>Spermatophyta</taxon>
        <taxon>Magnoliopsida</taxon>
        <taxon>eudicotyledons</taxon>
        <taxon>Gunneridae</taxon>
        <taxon>Pentapetalae</taxon>
        <taxon>asterids</taxon>
        <taxon>campanulids</taxon>
        <taxon>Asterales</taxon>
        <taxon>Asteraceae</taxon>
        <taxon>Asteroideae</taxon>
        <taxon>Heliantheae alliance</taxon>
        <taxon>Eupatorieae</taxon>
        <taxon>Mikania</taxon>
    </lineage>
</organism>
<feature type="compositionally biased region" description="Basic and acidic residues" evidence="1">
    <location>
        <begin position="204"/>
        <end position="216"/>
    </location>
</feature>
<dbReference type="EMBL" id="SZYD01000009">
    <property type="protein sequence ID" value="KAD5318083.1"/>
    <property type="molecule type" value="Genomic_DNA"/>
</dbReference>
<accession>A0A5N6NVB0</accession>
<comment type="caution">
    <text evidence="2">The sequence shown here is derived from an EMBL/GenBank/DDBJ whole genome shotgun (WGS) entry which is preliminary data.</text>
</comment>
<dbReference type="AlphaFoldDB" id="A0A5N6NVB0"/>